<evidence type="ECO:0000313" key="10">
    <source>
        <dbReference type="Proteomes" id="UP001152795"/>
    </source>
</evidence>
<dbReference type="FunFam" id="1.20.5.110:FF:000002">
    <property type="entry name" value="Vesicle transport through interaction with t-SNAREsB"/>
    <property type="match status" value="1"/>
</dbReference>
<protein>
    <submittedName>
        <fullName evidence="9">Vesicle transport through interaction with t-SNAREs homolog 1B-like</fullName>
    </submittedName>
</protein>
<dbReference type="SMART" id="SM00397">
    <property type="entry name" value="t_SNARE"/>
    <property type="match status" value="1"/>
</dbReference>
<dbReference type="GO" id="GO:0042147">
    <property type="term" value="P:retrograde transport, endosome to Golgi"/>
    <property type="evidence" value="ECO:0007669"/>
    <property type="project" value="TreeGrafter"/>
</dbReference>
<gene>
    <name evidence="9" type="ORF">PACLA_8A018594</name>
</gene>
<name>A0A7D9I8F1_PARCT</name>
<dbReference type="PANTHER" id="PTHR21230:SF89">
    <property type="entry name" value="VESICLE TRANSPORT THROUGH INTERACTION WITH T-SNARES HOMOLOG 1B"/>
    <property type="match status" value="1"/>
</dbReference>
<dbReference type="PANTHER" id="PTHR21230">
    <property type="entry name" value="VESICLE TRANSPORT V-SNARE PROTEIN VTI1-RELATED"/>
    <property type="match status" value="1"/>
</dbReference>
<dbReference type="PROSITE" id="PS50192">
    <property type="entry name" value="T_SNARE"/>
    <property type="match status" value="1"/>
</dbReference>
<dbReference type="GO" id="GO:0005794">
    <property type="term" value="C:Golgi apparatus"/>
    <property type="evidence" value="ECO:0007669"/>
    <property type="project" value="TreeGrafter"/>
</dbReference>
<dbReference type="GO" id="GO:0016236">
    <property type="term" value="P:macroautophagy"/>
    <property type="evidence" value="ECO:0007669"/>
    <property type="project" value="TreeGrafter"/>
</dbReference>
<dbReference type="Gene3D" id="1.20.58.400">
    <property type="entry name" value="t-snare proteins"/>
    <property type="match status" value="1"/>
</dbReference>
<dbReference type="CDD" id="cd15890">
    <property type="entry name" value="SNARE_Vti1b"/>
    <property type="match status" value="1"/>
</dbReference>
<evidence type="ECO:0000313" key="9">
    <source>
        <dbReference type="EMBL" id="CAB4000122.1"/>
    </source>
</evidence>
<keyword evidence="10" id="KW-1185">Reference proteome</keyword>
<dbReference type="Proteomes" id="UP001152795">
    <property type="component" value="Unassembled WGS sequence"/>
</dbReference>
<dbReference type="GO" id="GO:0012507">
    <property type="term" value="C:ER to Golgi transport vesicle membrane"/>
    <property type="evidence" value="ECO:0007669"/>
    <property type="project" value="TreeGrafter"/>
</dbReference>
<dbReference type="GO" id="GO:0005789">
    <property type="term" value="C:endoplasmic reticulum membrane"/>
    <property type="evidence" value="ECO:0007669"/>
    <property type="project" value="TreeGrafter"/>
</dbReference>
<evidence type="ECO:0000256" key="2">
    <source>
        <dbReference type="ARBA" id="ARBA00006108"/>
    </source>
</evidence>
<dbReference type="SUPFAM" id="SSF47661">
    <property type="entry name" value="t-snare proteins"/>
    <property type="match status" value="1"/>
</dbReference>
<evidence type="ECO:0000256" key="8">
    <source>
        <dbReference type="ARBA" id="ARBA00023136"/>
    </source>
</evidence>
<keyword evidence="8" id="KW-0472">Membrane</keyword>
<keyword evidence="6" id="KW-1133">Transmembrane helix</keyword>
<keyword evidence="3" id="KW-0813">Transport</keyword>
<dbReference type="Gene3D" id="1.20.5.110">
    <property type="match status" value="1"/>
</dbReference>
<evidence type="ECO:0000256" key="1">
    <source>
        <dbReference type="ARBA" id="ARBA00004211"/>
    </source>
</evidence>
<dbReference type="GO" id="GO:0005484">
    <property type="term" value="F:SNAP receptor activity"/>
    <property type="evidence" value="ECO:0007669"/>
    <property type="project" value="TreeGrafter"/>
</dbReference>
<reference evidence="9" key="1">
    <citation type="submission" date="2020-04" db="EMBL/GenBank/DDBJ databases">
        <authorList>
            <person name="Alioto T."/>
            <person name="Alioto T."/>
            <person name="Gomez Garrido J."/>
        </authorList>
    </citation>
    <scope>NUCLEOTIDE SEQUENCE</scope>
    <source>
        <strain evidence="9">A484AB</strain>
    </source>
</reference>
<proteinExistence type="inferred from homology"/>
<evidence type="ECO:0000256" key="4">
    <source>
        <dbReference type="ARBA" id="ARBA00022692"/>
    </source>
</evidence>
<dbReference type="OrthoDB" id="430637at2759"/>
<dbReference type="GO" id="GO:0031902">
    <property type="term" value="C:late endosome membrane"/>
    <property type="evidence" value="ECO:0007669"/>
    <property type="project" value="TreeGrafter"/>
</dbReference>
<dbReference type="EMBL" id="CACRXK020003758">
    <property type="protein sequence ID" value="CAB4000122.1"/>
    <property type="molecule type" value="Genomic_DNA"/>
</dbReference>
<keyword evidence="7" id="KW-0175">Coiled coil</keyword>
<dbReference type="GO" id="GO:0006886">
    <property type="term" value="P:intracellular protein transport"/>
    <property type="evidence" value="ECO:0007669"/>
    <property type="project" value="InterPro"/>
</dbReference>
<dbReference type="SUPFAM" id="SSF58038">
    <property type="entry name" value="SNARE fusion complex"/>
    <property type="match status" value="1"/>
</dbReference>
<dbReference type="GO" id="GO:0031201">
    <property type="term" value="C:SNARE complex"/>
    <property type="evidence" value="ECO:0007669"/>
    <property type="project" value="TreeGrafter"/>
</dbReference>
<dbReference type="GO" id="GO:0005829">
    <property type="term" value="C:cytosol"/>
    <property type="evidence" value="ECO:0007669"/>
    <property type="project" value="GOC"/>
</dbReference>
<dbReference type="GO" id="GO:0048280">
    <property type="term" value="P:vesicle fusion with Golgi apparatus"/>
    <property type="evidence" value="ECO:0007669"/>
    <property type="project" value="TreeGrafter"/>
</dbReference>
<comment type="similarity">
    <text evidence="2">Belongs to the VTI1 family.</text>
</comment>
<dbReference type="InterPro" id="IPR038407">
    <property type="entry name" value="v-SNARE_N_sf"/>
</dbReference>
<dbReference type="InterPro" id="IPR007705">
    <property type="entry name" value="Vesicle_trsprt_v-SNARE_N"/>
</dbReference>
<dbReference type="InterPro" id="IPR000727">
    <property type="entry name" value="T_SNARE_dom"/>
</dbReference>
<dbReference type="AlphaFoldDB" id="A0A7D9I8F1"/>
<dbReference type="InterPro" id="IPR010989">
    <property type="entry name" value="SNARE"/>
</dbReference>
<dbReference type="Pfam" id="PF12352">
    <property type="entry name" value="V-SNARE_C"/>
    <property type="match status" value="1"/>
</dbReference>
<accession>A0A7D9I8F1</accession>
<keyword evidence="5" id="KW-0653">Protein transport</keyword>
<dbReference type="GO" id="GO:0000149">
    <property type="term" value="F:SNARE binding"/>
    <property type="evidence" value="ECO:0007669"/>
    <property type="project" value="TreeGrafter"/>
</dbReference>
<organism evidence="9 10">
    <name type="scientific">Paramuricea clavata</name>
    <name type="common">Red gorgonian</name>
    <name type="synonym">Violescent sea-whip</name>
    <dbReference type="NCBI Taxonomy" id="317549"/>
    <lineage>
        <taxon>Eukaryota</taxon>
        <taxon>Metazoa</taxon>
        <taxon>Cnidaria</taxon>
        <taxon>Anthozoa</taxon>
        <taxon>Octocorallia</taxon>
        <taxon>Malacalcyonacea</taxon>
        <taxon>Plexauridae</taxon>
        <taxon>Paramuricea</taxon>
    </lineage>
</organism>
<comment type="subcellular location">
    <subcellularLocation>
        <location evidence="1">Membrane</location>
        <topology evidence="1">Single-pass type IV membrane protein</topology>
    </subcellularLocation>
</comment>
<dbReference type="GO" id="GO:1903076">
    <property type="term" value="P:regulation of protein localization to plasma membrane"/>
    <property type="evidence" value="ECO:0007669"/>
    <property type="project" value="TreeGrafter"/>
</dbReference>
<dbReference type="Pfam" id="PF05008">
    <property type="entry name" value="V-SNARE"/>
    <property type="match status" value="1"/>
</dbReference>
<sequence length="226" mass="25790">MAYRGLNSEKFEDLGEELDVLCSEVQSGIEKIQRLDGELKKQKIREVQKQIEDSKIILEDMEEEAVIAPGAYRNKMNARVRNKSRELEKMKRDLNKITSGFQASSARDDLLSTGPKEFDPNASHRNKLIQGTEIMNRTSDSIARSQQVAAESEQIGVEIIDELDTQKDSLIRTRDRLHDTDEDLNQSRKILTRMAFRVATNKLIMGIIILVELVIVGAIVYVRFIK</sequence>
<dbReference type="GO" id="GO:0006891">
    <property type="term" value="P:intra-Golgi vesicle-mediated transport"/>
    <property type="evidence" value="ECO:0007669"/>
    <property type="project" value="TreeGrafter"/>
</dbReference>
<dbReference type="GO" id="GO:0006896">
    <property type="term" value="P:Golgi to vacuole transport"/>
    <property type="evidence" value="ECO:0007669"/>
    <property type="project" value="TreeGrafter"/>
</dbReference>
<evidence type="ECO:0000256" key="3">
    <source>
        <dbReference type="ARBA" id="ARBA00022448"/>
    </source>
</evidence>
<evidence type="ECO:0000256" key="5">
    <source>
        <dbReference type="ARBA" id="ARBA00022927"/>
    </source>
</evidence>
<comment type="caution">
    <text evidence="9">The sequence shown here is derived from an EMBL/GenBank/DDBJ whole genome shotgun (WGS) entry which is preliminary data.</text>
</comment>
<keyword evidence="4" id="KW-0812">Transmembrane</keyword>
<evidence type="ECO:0000256" key="6">
    <source>
        <dbReference type="ARBA" id="ARBA00022989"/>
    </source>
</evidence>
<evidence type="ECO:0000256" key="7">
    <source>
        <dbReference type="ARBA" id="ARBA00023054"/>
    </source>
</evidence>